<evidence type="ECO:0000313" key="2">
    <source>
        <dbReference type="EMBL" id="OXA57704.1"/>
    </source>
</evidence>
<feature type="region of interest" description="Disordered" evidence="1">
    <location>
        <begin position="222"/>
        <end position="266"/>
    </location>
</feature>
<dbReference type="AlphaFoldDB" id="A0A226EL29"/>
<dbReference type="EMBL" id="LNIX01000003">
    <property type="protein sequence ID" value="OXA57704.1"/>
    <property type="molecule type" value="Genomic_DNA"/>
</dbReference>
<feature type="compositionally biased region" description="Basic residues" evidence="1">
    <location>
        <begin position="251"/>
        <end position="262"/>
    </location>
</feature>
<accession>A0A226EL29</accession>
<evidence type="ECO:0000313" key="3">
    <source>
        <dbReference type="Proteomes" id="UP000198287"/>
    </source>
</evidence>
<name>A0A226EL29_FOLCA</name>
<feature type="compositionally biased region" description="Polar residues" evidence="1">
    <location>
        <begin position="51"/>
        <end position="60"/>
    </location>
</feature>
<gene>
    <name evidence="2" type="ORF">Fcan01_06978</name>
</gene>
<feature type="compositionally biased region" description="Polar residues" evidence="1">
    <location>
        <begin position="18"/>
        <end position="44"/>
    </location>
</feature>
<feature type="compositionally biased region" description="Basic and acidic residues" evidence="1">
    <location>
        <begin position="600"/>
        <end position="615"/>
    </location>
</feature>
<comment type="caution">
    <text evidence="2">The sequence shown here is derived from an EMBL/GenBank/DDBJ whole genome shotgun (WGS) entry which is preliminary data.</text>
</comment>
<feature type="region of interest" description="Disordered" evidence="1">
    <location>
        <begin position="1"/>
        <end position="76"/>
    </location>
</feature>
<dbReference type="InterPro" id="IPR051189">
    <property type="entry name" value="Splicing_assoc_domain"/>
</dbReference>
<feature type="compositionally biased region" description="Low complexity" evidence="1">
    <location>
        <begin position="223"/>
        <end position="236"/>
    </location>
</feature>
<proteinExistence type="predicted"/>
<feature type="region of interest" description="Disordered" evidence="1">
    <location>
        <begin position="560"/>
        <end position="615"/>
    </location>
</feature>
<evidence type="ECO:0000256" key="1">
    <source>
        <dbReference type="SAM" id="MobiDB-lite"/>
    </source>
</evidence>
<dbReference type="OrthoDB" id="6095487at2759"/>
<dbReference type="PANTHER" id="PTHR14195">
    <property type="entry name" value="G PATCH DOMAIN CONTAINING PROTEIN 2"/>
    <property type="match status" value="1"/>
</dbReference>
<reference evidence="2 3" key="1">
    <citation type="submission" date="2015-12" db="EMBL/GenBank/DDBJ databases">
        <title>The genome of Folsomia candida.</title>
        <authorList>
            <person name="Faddeeva A."/>
            <person name="Derks M.F."/>
            <person name="Anvar Y."/>
            <person name="Smit S."/>
            <person name="Van Straalen N."/>
            <person name="Roelofs D."/>
        </authorList>
    </citation>
    <scope>NUCLEOTIDE SEQUENCE [LARGE SCALE GENOMIC DNA]</scope>
    <source>
        <strain evidence="2 3">VU population</strain>
        <tissue evidence="2">Whole body</tissue>
    </source>
</reference>
<feature type="compositionally biased region" description="Polar residues" evidence="1">
    <location>
        <begin position="560"/>
        <end position="577"/>
    </location>
</feature>
<organism evidence="2 3">
    <name type="scientific">Folsomia candida</name>
    <name type="common">Springtail</name>
    <dbReference type="NCBI Taxonomy" id="158441"/>
    <lineage>
        <taxon>Eukaryota</taxon>
        <taxon>Metazoa</taxon>
        <taxon>Ecdysozoa</taxon>
        <taxon>Arthropoda</taxon>
        <taxon>Hexapoda</taxon>
        <taxon>Collembola</taxon>
        <taxon>Entomobryomorpha</taxon>
        <taxon>Isotomoidea</taxon>
        <taxon>Isotomidae</taxon>
        <taxon>Proisotominae</taxon>
        <taxon>Folsomia</taxon>
    </lineage>
</organism>
<dbReference type="Proteomes" id="UP000198287">
    <property type="component" value="Unassembled WGS sequence"/>
</dbReference>
<feature type="region of interest" description="Disordered" evidence="1">
    <location>
        <begin position="355"/>
        <end position="421"/>
    </location>
</feature>
<sequence>MDRLTVSDLKGALLENEGSPTTMEGISSNKMNPLKTTKQRNTSNNHRKSQRSTASGGRNNSTDEDVRGDHHQSHAPLPIASVLLSGDEEGFRKCHHEGDGDNENTTNNDEQSGFVDDSENDNIADRLCSLSKLSLHSATLVVNEEEEATEGHFYGVGSGGVNNTVSSSSSTIVANSSIAASSAAFSPHSVSISKIRNPSYPSFHESDSISEAHLKNHFIPVQSSSGCHHTGATTTGDGDGASEAMDDCTGRRFRRRRRRRGHNTNTKRMAVEASVDCHLSGDETVAGYSILSAERPGPSHKKLTSKVDKSKTVLDPLDAFGVKRKRTIASSAGSASAQISDKKFGDMDIADVGRLSLNSPETTLEDQEMRSDDEDECSSCDSVDEEGDEDDRGREADDEQSDWVFDEWSTNSNKPKEETVSSRKKRLLKMLRSYEDMISANVAGGPLNSNYQINTREIRAGKRRVFVGKPGFPTKGIWTSANEEVSRFLQDPLQSQIRLKPISAEEGVKLANLASLYSLRMDYCNNQSEEQKMDDISIPSPEETVVDSTSLTKLIPVLTKTPNTTQMDKMHDSSSIVPSPFNAEGSSSSNVSSVYGPTHSDVDSSRTSDSKRIKK</sequence>
<feature type="region of interest" description="Disordered" evidence="1">
    <location>
        <begin position="91"/>
        <end position="120"/>
    </location>
</feature>
<keyword evidence="3" id="KW-1185">Reference proteome</keyword>
<protein>
    <submittedName>
        <fullName evidence="2">Uncharacterized protein</fullName>
    </submittedName>
</protein>
<feature type="compositionally biased region" description="Acidic residues" evidence="1">
    <location>
        <begin position="363"/>
        <end position="405"/>
    </location>
</feature>